<dbReference type="PANTHER" id="PTHR30400:SF0">
    <property type="entry name" value="BIOSYNTHETIC PEPTIDOGLYCAN TRANSGLYCOSYLASE"/>
    <property type="match status" value="1"/>
</dbReference>
<keyword evidence="9 11" id="KW-0472">Membrane</keyword>
<dbReference type="Gene3D" id="1.10.3810.10">
    <property type="entry name" value="Biosynthetic peptidoglycan transglycosylase-like"/>
    <property type="match status" value="1"/>
</dbReference>
<keyword evidence="7 11" id="KW-0573">Peptidoglycan synthesis</keyword>
<comment type="pathway">
    <text evidence="11">Cell wall biogenesis; peptidoglycan biosynthesis.</text>
</comment>
<organism evidence="13 14">
    <name type="scientific">Echinicola arenosa</name>
    <dbReference type="NCBI Taxonomy" id="2774144"/>
    <lineage>
        <taxon>Bacteria</taxon>
        <taxon>Pseudomonadati</taxon>
        <taxon>Bacteroidota</taxon>
        <taxon>Cytophagia</taxon>
        <taxon>Cytophagales</taxon>
        <taxon>Cyclobacteriaceae</taxon>
        <taxon>Echinicola</taxon>
    </lineage>
</organism>
<evidence type="ECO:0000256" key="5">
    <source>
        <dbReference type="ARBA" id="ARBA00022692"/>
    </source>
</evidence>
<comment type="function">
    <text evidence="11">Peptidoglycan polymerase that catalyzes glycan chain elongation from lipid-linked precursors.</text>
</comment>
<sequence>MKRVIRFLGKILLWFFILSIGFTVLYRFVPVYITPLMVIRMVEQSMDEKRAVKLDKKWMPIGEISRHMPQAVVASEDQKFLEHHGFDMDAIHEALDENQSGKRIRGGSTISNQTAKNVFLWPGRNYVRKGLEAYFTLLIELIWSKERIMEVYLNVIEVGDGIYGVEAAAQEFYKKPASKLSRQEAAMIAGILPSPLRWNPVKPTAYNYKRQSWILRNMNNLNPVGFGK</sequence>
<evidence type="ECO:0000256" key="8">
    <source>
        <dbReference type="ARBA" id="ARBA00022989"/>
    </source>
</evidence>
<keyword evidence="1 11" id="KW-1003">Cell membrane</keyword>
<comment type="caution">
    <text evidence="13">The sequence shown here is derived from an EMBL/GenBank/DDBJ whole genome shotgun (WGS) entry which is preliminary data.</text>
</comment>
<dbReference type="GO" id="GO:0016757">
    <property type="term" value="F:glycosyltransferase activity"/>
    <property type="evidence" value="ECO:0007669"/>
    <property type="project" value="UniProtKB-KW"/>
</dbReference>
<keyword evidence="4 11" id="KW-0808">Transferase</keyword>
<evidence type="ECO:0000256" key="3">
    <source>
        <dbReference type="ARBA" id="ARBA00022676"/>
    </source>
</evidence>
<dbReference type="InterPro" id="IPR011812">
    <property type="entry name" value="Pep_trsgly"/>
</dbReference>
<dbReference type="NCBIfam" id="TIGR02070">
    <property type="entry name" value="mono_pep_trsgly"/>
    <property type="match status" value="1"/>
</dbReference>
<keyword evidence="10 11" id="KW-0961">Cell wall biogenesis/degradation</keyword>
<keyword evidence="8 11" id="KW-1133">Transmembrane helix</keyword>
<proteinExistence type="inferred from homology"/>
<keyword evidence="6 11" id="KW-0133">Cell shape</keyword>
<evidence type="ECO:0000256" key="7">
    <source>
        <dbReference type="ARBA" id="ARBA00022984"/>
    </source>
</evidence>
<dbReference type="InterPro" id="IPR023346">
    <property type="entry name" value="Lysozyme-like_dom_sf"/>
</dbReference>
<reference evidence="13 14" key="1">
    <citation type="submission" date="2020-09" db="EMBL/GenBank/DDBJ databases">
        <title>Echinicola sp. CAU 1574 isolated from sand of Sido Beach.</title>
        <authorList>
            <person name="Kim W."/>
        </authorList>
    </citation>
    <scope>NUCLEOTIDE SEQUENCE [LARGE SCALE GENOMIC DNA]</scope>
    <source>
        <strain evidence="13 14">CAU 1574</strain>
    </source>
</reference>
<evidence type="ECO:0000256" key="10">
    <source>
        <dbReference type="ARBA" id="ARBA00023316"/>
    </source>
</evidence>
<keyword evidence="5 11" id="KW-0812">Transmembrane</keyword>
<keyword evidence="14" id="KW-1185">Reference proteome</keyword>
<dbReference type="EMBL" id="JACYTQ010000010">
    <property type="protein sequence ID" value="MBD8491077.1"/>
    <property type="molecule type" value="Genomic_DNA"/>
</dbReference>
<evidence type="ECO:0000256" key="1">
    <source>
        <dbReference type="ARBA" id="ARBA00022475"/>
    </source>
</evidence>
<keyword evidence="3 11" id="KW-0328">Glycosyltransferase</keyword>
<dbReference type="Proteomes" id="UP000647133">
    <property type="component" value="Unassembled WGS sequence"/>
</dbReference>
<evidence type="ECO:0000256" key="4">
    <source>
        <dbReference type="ARBA" id="ARBA00022679"/>
    </source>
</evidence>
<evidence type="ECO:0000313" key="14">
    <source>
        <dbReference type="Proteomes" id="UP000647133"/>
    </source>
</evidence>
<dbReference type="InterPro" id="IPR001264">
    <property type="entry name" value="Glyco_trans_51"/>
</dbReference>
<comment type="subcellular location">
    <subcellularLocation>
        <location evidence="11">Cell membrane</location>
        <topology evidence="11">Single-pass membrane protein</topology>
    </subcellularLocation>
</comment>
<keyword evidence="2" id="KW-0997">Cell inner membrane</keyword>
<evidence type="ECO:0000256" key="11">
    <source>
        <dbReference type="HAMAP-Rule" id="MF_00766"/>
    </source>
</evidence>
<dbReference type="RefSeq" id="WP_192011953.1">
    <property type="nucleotide sequence ID" value="NZ_JACYTQ010000010.1"/>
</dbReference>
<evidence type="ECO:0000256" key="9">
    <source>
        <dbReference type="ARBA" id="ARBA00023136"/>
    </source>
</evidence>
<dbReference type="Pfam" id="PF00912">
    <property type="entry name" value="Transgly"/>
    <property type="match status" value="1"/>
</dbReference>
<accession>A0ABR9AQP3</accession>
<comment type="catalytic activity">
    <reaction evidence="11">
        <text>[GlcNAc-(1-&gt;4)-Mur2Ac(oyl-L-Ala-gamma-D-Glu-L-Lys-D-Ala-D-Ala)](n)-di-trans,octa-cis-undecaprenyl diphosphate + beta-D-GlcNAc-(1-&gt;4)-Mur2Ac(oyl-L-Ala-gamma-D-Glu-L-Lys-D-Ala-D-Ala)-di-trans,octa-cis-undecaprenyl diphosphate = [GlcNAc-(1-&gt;4)-Mur2Ac(oyl-L-Ala-gamma-D-Glu-L-Lys-D-Ala-D-Ala)](n+1)-di-trans,octa-cis-undecaprenyl diphosphate + di-trans,octa-cis-undecaprenyl diphosphate + H(+)</text>
        <dbReference type="Rhea" id="RHEA:23708"/>
        <dbReference type="Rhea" id="RHEA-COMP:9602"/>
        <dbReference type="Rhea" id="RHEA-COMP:9603"/>
        <dbReference type="ChEBI" id="CHEBI:15378"/>
        <dbReference type="ChEBI" id="CHEBI:58405"/>
        <dbReference type="ChEBI" id="CHEBI:60033"/>
        <dbReference type="ChEBI" id="CHEBI:78435"/>
        <dbReference type="EC" id="2.4.99.28"/>
    </reaction>
</comment>
<dbReference type="SUPFAM" id="SSF53955">
    <property type="entry name" value="Lysozyme-like"/>
    <property type="match status" value="1"/>
</dbReference>
<feature type="domain" description="Glycosyl transferase family 51" evidence="12">
    <location>
        <begin position="53"/>
        <end position="218"/>
    </location>
</feature>
<evidence type="ECO:0000313" key="13">
    <source>
        <dbReference type="EMBL" id="MBD8491077.1"/>
    </source>
</evidence>
<protein>
    <recommendedName>
        <fullName evidence="11">Biosynthetic peptidoglycan transglycosylase</fullName>
        <ecNumber evidence="11">2.4.99.28</ecNumber>
    </recommendedName>
    <alternativeName>
        <fullName evidence="11">Glycan polymerase</fullName>
    </alternativeName>
    <alternativeName>
        <fullName evidence="11">Peptidoglycan glycosyltransferase MtgA</fullName>
        <shortName evidence="11">PGT</shortName>
    </alternativeName>
</protein>
<dbReference type="InterPro" id="IPR036950">
    <property type="entry name" value="PBP_transglycosylase"/>
</dbReference>
<evidence type="ECO:0000256" key="6">
    <source>
        <dbReference type="ARBA" id="ARBA00022960"/>
    </source>
</evidence>
<dbReference type="PANTHER" id="PTHR30400">
    <property type="entry name" value="MONOFUNCTIONAL BIOSYNTHETIC PEPTIDOGLYCAN TRANSGLYCOSYLASE"/>
    <property type="match status" value="1"/>
</dbReference>
<evidence type="ECO:0000256" key="2">
    <source>
        <dbReference type="ARBA" id="ARBA00022519"/>
    </source>
</evidence>
<comment type="similarity">
    <text evidence="11">Belongs to the glycosyltransferase 51 family.</text>
</comment>
<dbReference type="HAMAP" id="MF_00766">
    <property type="entry name" value="PGT_MtgA"/>
    <property type="match status" value="1"/>
</dbReference>
<feature type="transmembrane region" description="Helical" evidence="11">
    <location>
        <begin position="12"/>
        <end position="33"/>
    </location>
</feature>
<name>A0ABR9AQP3_9BACT</name>
<evidence type="ECO:0000259" key="12">
    <source>
        <dbReference type="Pfam" id="PF00912"/>
    </source>
</evidence>
<gene>
    <name evidence="11 13" type="primary">mtgA</name>
    <name evidence="13" type="ORF">IFO69_20150</name>
</gene>
<dbReference type="EC" id="2.4.99.28" evidence="11"/>